<reference evidence="7" key="2">
    <citation type="submission" date="2025-09" db="UniProtKB">
        <authorList>
            <consortium name="Ensembl"/>
        </authorList>
    </citation>
    <scope>IDENTIFICATION</scope>
</reference>
<proteinExistence type="predicted"/>
<dbReference type="OMA" id="GGDKWQY"/>
<feature type="coiled-coil region" evidence="5">
    <location>
        <begin position="139"/>
        <end position="166"/>
    </location>
</feature>
<dbReference type="Proteomes" id="UP000694398">
    <property type="component" value="Unassembled WGS sequence"/>
</dbReference>
<protein>
    <submittedName>
        <fullName evidence="7">Uncharacterized protein</fullName>
    </submittedName>
</protein>
<evidence type="ECO:0000256" key="4">
    <source>
        <dbReference type="ARBA" id="ARBA00023136"/>
    </source>
</evidence>
<name>A0A8C2V4P7_CHILA</name>
<evidence type="ECO:0000256" key="1">
    <source>
        <dbReference type="ARBA" id="ARBA00004308"/>
    </source>
</evidence>
<keyword evidence="4" id="KW-0472">Membrane</keyword>
<evidence type="ECO:0000313" key="8">
    <source>
        <dbReference type="Proteomes" id="UP000694398"/>
    </source>
</evidence>
<keyword evidence="3" id="KW-0677">Repeat</keyword>
<dbReference type="AlphaFoldDB" id="A0A8C2V4P7"/>
<keyword evidence="5" id="KW-0175">Coiled coil</keyword>
<dbReference type="Ensembl" id="ENSCLAT00000010352.1">
    <property type="protein sequence ID" value="ENSCLAP00000010222.1"/>
    <property type="gene ID" value="ENSCLAG00000007071.1"/>
</dbReference>
<dbReference type="PANTHER" id="PTHR14514">
    <property type="entry name" value="PKA ANCHORING PROTEIN"/>
    <property type="match status" value="1"/>
</dbReference>
<feature type="region of interest" description="Disordered" evidence="6">
    <location>
        <begin position="57"/>
        <end position="89"/>
    </location>
</feature>
<comment type="subcellular location">
    <subcellularLocation>
        <location evidence="1">Endomembrane system</location>
    </subcellularLocation>
</comment>
<dbReference type="PANTHER" id="PTHR14514:SF4">
    <property type="entry name" value="NESPRIN-2"/>
    <property type="match status" value="1"/>
</dbReference>
<keyword evidence="2" id="KW-0597">Phosphoprotein</keyword>
<evidence type="ECO:0000256" key="2">
    <source>
        <dbReference type="ARBA" id="ARBA00022553"/>
    </source>
</evidence>
<evidence type="ECO:0000256" key="3">
    <source>
        <dbReference type="ARBA" id="ARBA00022737"/>
    </source>
</evidence>
<keyword evidence="8" id="KW-1185">Reference proteome</keyword>
<evidence type="ECO:0000256" key="5">
    <source>
        <dbReference type="SAM" id="Coils"/>
    </source>
</evidence>
<sequence>QPVYLSELESIITERPQFSRLKDVPQQQVLELKPMEQKDLIKFIECNAKKTWPQYCQQDKDTAQESSTSKASDSDSEAPDSVLASPGQGGDKWQYLRHELASRTQLPLPQVVEPQVAASISTLPSVSVCNFKYPTTEELKTYTTQLEDLRQEANDLQTQENVTEEQYVSLDKKLFDFCLTLSQSLGSVEELLQTP</sequence>
<dbReference type="GeneTree" id="ENSGT00900000143157"/>
<reference evidence="7" key="1">
    <citation type="submission" date="2025-08" db="UniProtKB">
        <authorList>
            <consortium name="Ensembl"/>
        </authorList>
    </citation>
    <scope>IDENTIFICATION</scope>
</reference>
<evidence type="ECO:0000313" key="7">
    <source>
        <dbReference type="Ensembl" id="ENSCLAP00000010222.1"/>
    </source>
</evidence>
<organism evidence="7 8">
    <name type="scientific">Chinchilla lanigera</name>
    <name type="common">Long-tailed chinchilla</name>
    <name type="synonym">Chinchilla villidera</name>
    <dbReference type="NCBI Taxonomy" id="34839"/>
    <lineage>
        <taxon>Eukaryota</taxon>
        <taxon>Metazoa</taxon>
        <taxon>Chordata</taxon>
        <taxon>Craniata</taxon>
        <taxon>Vertebrata</taxon>
        <taxon>Euteleostomi</taxon>
        <taxon>Mammalia</taxon>
        <taxon>Eutheria</taxon>
        <taxon>Euarchontoglires</taxon>
        <taxon>Glires</taxon>
        <taxon>Rodentia</taxon>
        <taxon>Hystricomorpha</taxon>
        <taxon>Chinchillidae</taxon>
        <taxon>Chinchilla</taxon>
    </lineage>
</organism>
<accession>A0A8C2V4P7</accession>
<evidence type="ECO:0000256" key="6">
    <source>
        <dbReference type="SAM" id="MobiDB-lite"/>
    </source>
</evidence>